<dbReference type="GO" id="GO:0009036">
    <property type="term" value="F:type II site-specific deoxyribonuclease activity"/>
    <property type="evidence" value="ECO:0007669"/>
    <property type="project" value="InterPro"/>
</dbReference>
<dbReference type="EMBL" id="JAGGLC010000001">
    <property type="protein sequence ID" value="MBP1986023.1"/>
    <property type="molecule type" value="Genomic_DNA"/>
</dbReference>
<name>A0A8T4GVD2_9EURY</name>
<gene>
    <name evidence="1" type="ORF">J2753_000496</name>
</gene>
<reference evidence="1" key="1">
    <citation type="submission" date="2021-03" db="EMBL/GenBank/DDBJ databases">
        <title>Genomic Encyclopedia of Type Strains, Phase IV (KMG-IV): sequencing the most valuable type-strain genomes for metagenomic binning, comparative biology and taxonomic classification.</title>
        <authorList>
            <person name="Goeker M."/>
        </authorList>
    </citation>
    <scope>NUCLEOTIDE SEQUENCE</scope>
    <source>
        <strain evidence="1">DSM 26232</strain>
    </source>
</reference>
<organism evidence="1 2">
    <name type="scientific">Halolamina salifodinae</name>
    <dbReference type="NCBI Taxonomy" id="1202767"/>
    <lineage>
        <taxon>Archaea</taxon>
        <taxon>Methanobacteriati</taxon>
        <taxon>Methanobacteriota</taxon>
        <taxon>Stenosarchaea group</taxon>
        <taxon>Halobacteria</taxon>
        <taxon>Halobacteriales</taxon>
        <taxon>Haloferacaceae</taxon>
    </lineage>
</organism>
<evidence type="ECO:0000313" key="2">
    <source>
        <dbReference type="Proteomes" id="UP000823736"/>
    </source>
</evidence>
<accession>A0A8T4GVD2</accession>
<dbReference type="OrthoDB" id="195457at2157"/>
<dbReference type="AlphaFoldDB" id="A0A8T4GVD2"/>
<evidence type="ECO:0000313" key="1">
    <source>
        <dbReference type="EMBL" id="MBP1986023.1"/>
    </source>
</evidence>
<dbReference type="InterPro" id="IPR019068">
    <property type="entry name" value="Restrct_endonuc_II_MjaI"/>
</dbReference>
<dbReference type="GO" id="GO:0003677">
    <property type="term" value="F:DNA binding"/>
    <property type="evidence" value="ECO:0007669"/>
    <property type="project" value="InterPro"/>
</dbReference>
<proteinExistence type="predicted"/>
<keyword evidence="2" id="KW-1185">Reference proteome</keyword>
<comment type="caution">
    <text evidence="1">The sequence shown here is derived from an EMBL/GenBank/DDBJ whole genome shotgun (WGS) entry which is preliminary data.</text>
</comment>
<dbReference type="Pfam" id="PF09568">
    <property type="entry name" value="RE_MjaI"/>
    <property type="match status" value="1"/>
</dbReference>
<dbReference type="RefSeq" id="WP_209490129.1">
    <property type="nucleotide sequence ID" value="NZ_JAGGLC010000001.1"/>
</dbReference>
<protein>
    <recommendedName>
        <fullName evidence="3">MjaI restriction endonuclease</fullName>
    </recommendedName>
</protein>
<dbReference type="GO" id="GO:0009307">
    <property type="term" value="P:DNA restriction-modification system"/>
    <property type="evidence" value="ECO:0007669"/>
    <property type="project" value="InterPro"/>
</dbReference>
<evidence type="ECO:0008006" key="3">
    <source>
        <dbReference type="Google" id="ProtNLM"/>
    </source>
</evidence>
<sequence length="215" mass="24697">MENLLKIPAEERQSIEAGETADLPKYAASVLSNALRWSGANSPEQLGQLTEIHDEFREKHPEGGYEDWVEFYHEEYNGEERIAEATEDAYVMLKQIREAVNQLERDDVQDFVQELVLYQTYRGENIRELVVQILDRKYRPDVERVPADRDFEYVHAKVGDVRVSVQPESSGMSGKNASAEEDEDVAVVYYRQNNSNRGLRIVVSELNAALSPFRN</sequence>
<dbReference type="Proteomes" id="UP000823736">
    <property type="component" value="Unassembled WGS sequence"/>
</dbReference>